<dbReference type="Pfam" id="PF12114">
    <property type="entry name" value="Period_C"/>
    <property type="match status" value="1"/>
</dbReference>
<dbReference type="InterPro" id="IPR057310">
    <property type="entry name" value="PER1-3_bHLH"/>
</dbReference>
<dbReference type="SMART" id="SM00091">
    <property type="entry name" value="PAS"/>
    <property type="match status" value="2"/>
</dbReference>
<feature type="domain" description="PAS" evidence="10">
    <location>
        <begin position="452"/>
        <end position="498"/>
    </location>
</feature>
<dbReference type="InterPro" id="IPR022728">
    <property type="entry name" value="Period_circadian-like_C"/>
</dbReference>
<dbReference type="PANTHER" id="PTHR11269">
    <property type="entry name" value="PERIOD CIRCADIAN PROTEIN"/>
    <property type="match status" value="1"/>
</dbReference>
<feature type="region of interest" description="Disordered" evidence="9">
    <location>
        <begin position="1"/>
        <end position="65"/>
    </location>
</feature>
<evidence type="ECO:0000256" key="9">
    <source>
        <dbReference type="SAM" id="MobiDB-lite"/>
    </source>
</evidence>
<feature type="region of interest" description="Disordered" evidence="9">
    <location>
        <begin position="157"/>
        <end position="217"/>
    </location>
</feature>
<dbReference type="GO" id="GO:0005634">
    <property type="term" value="C:nucleus"/>
    <property type="evidence" value="ECO:0007669"/>
    <property type="project" value="UniProtKB-SubCell"/>
</dbReference>
<organism evidence="11 12">
    <name type="scientific">Pelobates cultripes</name>
    <name type="common">Western spadefoot toad</name>
    <dbReference type="NCBI Taxonomy" id="61616"/>
    <lineage>
        <taxon>Eukaryota</taxon>
        <taxon>Metazoa</taxon>
        <taxon>Chordata</taxon>
        <taxon>Craniata</taxon>
        <taxon>Vertebrata</taxon>
        <taxon>Euteleostomi</taxon>
        <taxon>Amphibia</taxon>
        <taxon>Batrachia</taxon>
        <taxon>Anura</taxon>
        <taxon>Pelobatoidea</taxon>
        <taxon>Pelobatidae</taxon>
        <taxon>Pelobates</taxon>
    </lineage>
</organism>
<dbReference type="InterPro" id="IPR050760">
    <property type="entry name" value="Period_circadian_regulator"/>
</dbReference>
<dbReference type="Gene3D" id="3.30.450.20">
    <property type="entry name" value="PAS domain"/>
    <property type="match status" value="2"/>
</dbReference>
<evidence type="ECO:0000256" key="1">
    <source>
        <dbReference type="ARBA" id="ARBA00004123"/>
    </source>
</evidence>
<feature type="compositionally biased region" description="Low complexity" evidence="9">
    <location>
        <begin position="1190"/>
        <end position="1240"/>
    </location>
</feature>
<feature type="compositionally biased region" description="Basic and acidic residues" evidence="9">
    <location>
        <begin position="899"/>
        <end position="910"/>
    </location>
</feature>
<dbReference type="Pfam" id="PF21353">
    <property type="entry name" value="Per3-like_PAS-A"/>
    <property type="match status" value="1"/>
</dbReference>
<evidence type="ECO:0000313" key="11">
    <source>
        <dbReference type="EMBL" id="CAH2319670.1"/>
    </source>
</evidence>
<dbReference type="GO" id="GO:0001222">
    <property type="term" value="F:transcription corepressor binding"/>
    <property type="evidence" value="ECO:0007669"/>
    <property type="project" value="TreeGrafter"/>
</dbReference>
<evidence type="ECO:0000256" key="4">
    <source>
        <dbReference type="ARBA" id="ARBA00022737"/>
    </source>
</evidence>
<feature type="compositionally biased region" description="Polar residues" evidence="9">
    <location>
        <begin position="203"/>
        <end position="212"/>
    </location>
</feature>
<dbReference type="FunFam" id="3.30.450.20:FF:000004">
    <property type="entry name" value="Period circadian protein homolog 3"/>
    <property type="match status" value="1"/>
</dbReference>
<evidence type="ECO:0000259" key="10">
    <source>
        <dbReference type="PROSITE" id="PS50112"/>
    </source>
</evidence>
<keyword evidence="3" id="KW-0963">Cytoplasm</keyword>
<dbReference type="SUPFAM" id="SSF55785">
    <property type="entry name" value="PYP-like sensor domain (PAS domain)"/>
    <property type="match status" value="1"/>
</dbReference>
<comment type="subcellular location">
    <subcellularLocation>
        <location evidence="2">Cytoplasm</location>
    </subcellularLocation>
    <subcellularLocation>
        <location evidence="1">Nucleus</location>
    </subcellularLocation>
</comment>
<protein>
    <submittedName>
        <fullName evidence="11">Period circadian homolog 3</fullName>
    </submittedName>
</protein>
<evidence type="ECO:0000313" key="12">
    <source>
        <dbReference type="Proteomes" id="UP001295444"/>
    </source>
</evidence>
<dbReference type="EMBL" id="OW240921">
    <property type="protein sequence ID" value="CAH2319670.1"/>
    <property type="molecule type" value="Genomic_DNA"/>
</dbReference>
<keyword evidence="4" id="KW-0677">Repeat</keyword>
<feature type="region of interest" description="Disordered" evidence="9">
    <location>
        <begin position="1090"/>
        <end position="1130"/>
    </location>
</feature>
<dbReference type="InterPro" id="IPR013655">
    <property type="entry name" value="PAS_fold_3"/>
</dbReference>
<dbReference type="InterPro" id="IPR035965">
    <property type="entry name" value="PAS-like_dom_sf"/>
</dbReference>
<dbReference type="GO" id="GO:0032922">
    <property type="term" value="P:circadian regulation of gene expression"/>
    <property type="evidence" value="ECO:0007669"/>
    <property type="project" value="TreeGrafter"/>
</dbReference>
<keyword evidence="6" id="KW-0090">Biological rhythms</keyword>
<dbReference type="InterPro" id="IPR048814">
    <property type="entry name" value="Per1-3_PAS-A"/>
</dbReference>
<evidence type="ECO:0000256" key="8">
    <source>
        <dbReference type="ARBA" id="ARBA00023242"/>
    </source>
</evidence>
<feature type="region of interest" description="Disordered" evidence="9">
    <location>
        <begin position="103"/>
        <end position="125"/>
    </location>
</feature>
<feature type="compositionally biased region" description="Low complexity" evidence="9">
    <location>
        <begin position="161"/>
        <end position="170"/>
    </location>
</feature>
<keyword evidence="8" id="KW-0539">Nucleus</keyword>
<keyword evidence="12" id="KW-1185">Reference proteome</keyword>
<sequence length="1389" mass="152737">MKGAGLGRGLSSPVPPNRKLEALVERAHTGDSPRGSRKQHQWSDLTAPPSPAPASQRAAWRGVRPISGRGRGPVTLHRECVLCVVSIWGVRLAVDSEPVHTLTVPLTERETPTQPASQHQQRDRARPAGLVDVLYLCLPQIVIETFMMEQNCEHHEDMELHSSGSNGNDSSGHDCNGHDSSGTDSHVNEPSRRSNCAFRRPSKSTGSSNNSEQMDRVRSHKELMTMVQEMKRRLPSEKINRSKPSTVDALNYALKCVRQVQANSAFFQVLGDNGTSRMDATVHTIEDLHTITSEHPPKNTDTFVIVFSMTSGKMVYISEQAAYILNCKKKLLDSSRFVELLAPQDVSVFYKHTTQSHLLPWNIGTETASLYEYTQVKSFFCRIRGGKDRDHELRYNPYRMTPYSVKVQNPSSTEPEPCCLALVEKIHSGYEAPRIPMDKRIFTTTHTPGCVFLEVDDRAVPLLGYLPQDLVGTSVLMYLHPEDRPLMLAMHRKILKYAGQPPFEHSPIRFCTQNGDYITLDTSWSSFVNPWSRKVAFIIGRHKVRTGPLNEDVFAARSREIINVDKEIKELQGQIYKVLLQPVHNNGSSGYGSLGSNGSYEHYISIASSSDSNGNCVDETHKEPVTLKQVCTDINRIKNLGQQVYIDKRSKPLSKKREILEKHVPNVKSNPNIFLRPQQENAAVEGQAATSCDASRKGQHIPSYQQINCVDSIIRYLESYNIPALKRKCESSTNTTSSSSEEDKQGCQGQEDLEGLEDVPVLTAPIATSQLSAESMVTTDAQTTAAVVGAPLTDLTLSIKAMSVVSVTSQCSYSSTIVHVPQPESEVTAIEDATVGSEQIEMRSSQAAGSTVAPEEFKQVGLTKEVLSAHTQKEEQNYVDQFRQRILQSPYSSYLQQDSRSKVCSHEQGEHSSQQTTPAAWKKGKKHGKHKRQKPMESSDSNGSRPNLPPRPRRPGPQPQSWPPSDVSHSSPSNLAFPPPVMIPIQPAYPMPGFPLPPIGTMTGNCPASSTATECPPQSNMSYNMQPTMQQFPAFPSPYMGTLMAVILPNYNMFPQINPPMPPPFFQSQYPASNSYPYTGMPGPAMASMPSHIPTDFVDPTSRASSPMSAEGQEEIQSEDPRLFSNSRSSSPLQLVLLQEELPKPVEPPEGTTVESKADIKCVDGAEDSGNNDSHSASSELFDLLLQEDSQSGTGSAASGSGSANSSCLGSGSNGSTSNGTSGSGIGSSNSSKYFASKSSDTSKKGHKRPEVLETDNFPKAAGDSIWTIIERTPTPLMMTYQVPERDKETLLKEDLEKLAAMRNKQPWFTEEQKEELAEVHSWIRNRTIPQEIDTQGCVTCVSIAAAADVKTEKNECHLDAGTKVNNQEQQQCLSSSTSNLGDATNSDT</sequence>
<dbReference type="GO" id="GO:0000976">
    <property type="term" value="F:transcription cis-regulatory region binding"/>
    <property type="evidence" value="ECO:0007669"/>
    <property type="project" value="TreeGrafter"/>
</dbReference>
<dbReference type="Pfam" id="PF23170">
    <property type="entry name" value="bHLH_PER"/>
    <property type="match status" value="1"/>
</dbReference>
<keyword evidence="5" id="KW-0805">Transcription regulation</keyword>
<reference evidence="11" key="1">
    <citation type="submission" date="2022-03" db="EMBL/GenBank/DDBJ databases">
        <authorList>
            <person name="Alioto T."/>
            <person name="Alioto T."/>
            <person name="Gomez Garrido J."/>
        </authorList>
    </citation>
    <scope>NUCLEOTIDE SEQUENCE</scope>
</reference>
<gene>
    <name evidence="11" type="ORF">PECUL_23A035385</name>
</gene>
<name>A0AAD1T5R6_PELCU</name>
<feature type="compositionally biased region" description="Pro residues" evidence="9">
    <location>
        <begin position="947"/>
        <end position="962"/>
    </location>
</feature>
<evidence type="ECO:0000256" key="7">
    <source>
        <dbReference type="ARBA" id="ARBA00023163"/>
    </source>
</evidence>
<dbReference type="CDD" id="cd00130">
    <property type="entry name" value="PAS"/>
    <property type="match status" value="1"/>
</dbReference>
<feature type="region of interest" description="Disordered" evidence="9">
    <location>
        <begin position="1190"/>
        <end position="1257"/>
    </location>
</feature>
<feature type="region of interest" description="Disordered" evidence="9">
    <location>
        <begin position="1364"/>
        <end position="1389"/>
    </location>
</feature>
<dbReference type="GO" id="GO:0005737">
    <property type="term" value="C:cytoplasm"/>
    <property type="evidence" value="ECO:0007669"/>
    <property type="project" value="UniProtKB-SubCell"/>
</dbReference>
<evidence type="ECO:0000256" key="2">
    <source>
        <dbReference type="ARBA" id="ARBA00004496"/>
    </source>
</evidence>
<dbReference type="PANTHER" id="PTHR11269:SF13">
    <property type="entry name" value="PERIOD CIRCADIAN PROTEIN HOMOLOG 3"/>
    <property type="match status" value="1"/>
</dbReference>
<dbReference type="PROSITE" id="PS50112">
    <property type="entry name" value="PAS"/>
    <property type="match status" value="1"/>
</dbReference>
<accession>A0AAD1T5R6</accession>
<evidence type="ECO:0000256" key="5">
    <source>
        <dbReference type="ARBA" id="ARBA00023015"/>
    </source>
</evidence>
<feature type="compositionally biased region" description="Basic and acidic residues" evidence="9">
    <location>
        <begin position="1241"/>
        <end position="1252"/>
    </location>
</feature>
<keyword evidence="7" id="KW-0804">Transcription</keyword>
<proteinExistence type="predicted"/>
<feature type="compositionally biased region" description="Basic and acidic residues" evidence="9">
    <location>
        <begin position="18"/>
        <end position="31"/>
    </location>
</feature>
<dbReference type="FunFam" id="3.30.450.20:FF:000013">
    <property type="entry name" value="Period circadian protein homolog 2"/>
    <property type="match status" value="1"/>
</dbReference>
<dbReference type="GO" id="GO:0000122">
    <property type="term" value="P:negative regulation of transcription by RNA polymerase II"/>
    <property type="evidence" value="ECO:0007669"/>
    <property type="project" value="TreeGrafter"/>
</dbReference>
<evidence type="ECO:0000256" key="6">
    <source>
        <dbReference type="ARBA" id="ARBA00023108"/>
    </source>
</evidence>
<feature type="region of interest" description="Disordered" evidence="9">
    <location>
        <begin position="893"/>
        <end position="979"/>
    </location>
</feature>
<feature type="compositionally biased region" description="Basic residues" evidence="9">
    <location>
        <begin position="922"/>
        <end position="933"/>
    </location>
</feature>
<dbReference type="GO" id="GO:0043153">
    <property type="term" value="P:entrainment of circadian clock by photoperiod"/>
    <property type="evidence" value="ECO:0007669"/>
    <property type="project" value="TreeGrafter"/>
</dbReference>
<feature type="region of interest" description="Disordered" evidence="9">
    <location>
        <begin position="728"/>
        <end position="750"/>
    </location>
</feature>
<dbReference type="InterPro" id="IPR000014">
    <property type="entry name" value="PAS"/>
</dbReference>
<evidence type="ECO:0000256" key="3">
    <source>
        <dbReference type="ARBA" id="ARBA00022490"/>
    </source>
</evidence>
<dbReference type="Proteomes" id="UP001295444">
    <property type="component" value="Chromosome 10"/>
</dbReference>
<dbReference type="Pfam" id="PF08447">
    <property type="entry name" value="PAS_3"/>
    <property type="match status" value="1"/>
</dbReference>